<dbReference type="Pfam" id="PF07690">
    <property type="entry name" value="MFS_1"/>
    <property type="match status" value="1"/>
</dbReference>
<feature type="transmembrane region" description="Helical" evidence="5">
    <location>
        <begin position="179"/>
        <end position="197"/>
    </location>
</feature>
<feature type="domain" description="Major facilitator superfamily (MFS) profile" evidence="6">
    <location>
        <begin position="12"/>
        <end position="397"/>
    </location>
</feature>
<dbReference type="AlphaFoldDB" id="A0A3M2I0A8"/>
<feature type="transmembrane region" description="Helical" evidence="5">
    <location>
        <begin position="218"/>
        <end position="239"/>
    </location>
</feature>
<reference evidence="7 8" key="1">
    <citation type="submission" date="2018-10" db="EMBL/GenBank/DDBJ databases">
        <title>Proposal of Lysobacter pythonis sp. nov. isolated from royal pythons (Python regius).</title>
        <authorList>
            <person name="Hans-Juergen B."/>
            <person name="Huptas C."/>
            <person name="Sandra B."/>
            <person name="Igor L."/>
            <person name="Joachim S."/>
            <person name="Siegfried S."/>
            <person name="Mareike W."/>
            <person name="Peter K."/>
        </authorList>
    </citation>
    <scope>NUCLEOTIDE SEQUENCE [LARGE SCALE GENOMIC DNA]</scope>
    <source>
        <strain evidence="7 8">4284/11</strain>
    </source>
</reference>
<dbReference type="InterPro" id="IPR036259">
    <property type="entry name" value="MFS_trans_sf"/>
</dbReference>
<feature type="transmembrane region" description="Helical" evidence="5">
    <location>
        <begin position="374"/>
        <end position="391"/>
    </location>
</feature>
<dbReference type="PANTHER" id="PTHR23546:SF1">
    <property type="entry name" value="MEMBRANE PROTEIN"/>
    <property type="match status" value="1"/>
</dbReference>
<organism evidence="7 8">
    <name type="scientific">Solilutibacter pythonis</name>
    <dbReference type="NCBI Taxonomy" id="2483112"/>
    <lineage>
        <taxon>Bacteria</taxon>
        <taxon>Pseudomonadati</taxon>
        <taxon>Pseudomonadota</taxon>
        <taxon>Gammaproteobacteria</taxon>
        <taxon>Lysobacterales</taxon>
        <taxon>Lysobacteraceae</taxon>
        <taxon>Solilutibacter</taxon>
    </lineage>
</organism>
<dbReference type="Gene3D" id="1.20.1250.20">
    <property type="entry name" value="MFS general substrate transporter like domains"/>
    <property type="match status" value="1"/>
</dbReference>
<dbReference type="RefSeq" id="WP_122101041.1">
    <property type="nucleotide sequence ID" value="NZ_RFLY01000005.1"/>
</dbReference>
<keyword evidence="3 5" id="KW-1133">Transmembrane helix</keyword>
<dbReference type="PRINTS" id="PR01035">
    <property type="entry name" value="TCRTETA"/>
</dbReference>
<keyword evidence="2 5" id="KW-0812">Transmembrane</keyword>
<evidence type="ECO:0000256" key="1">
    <source>
        <dbReference type="ARBA" id="ARBA00004141"/>
    </source>
</evidence>
<comment type="subcellular location">
    <subcellularLocation>
        <location evidence="1">Membrane</location>
        <topology evidence="1">Multi-pass membrane protein</topology>
    </subcellularLocation>
</comment>
<evidence type="ECO:0000256" key="3">
    <source>
        <dbReference type="ARBA" id="ARBA00022989"/>
    </source>
</evidence>
<feature type="transmembrane region" description="Helical" evidence="5">
    <location>
        <begin position="102"/>
        <end position="124"/>
    </location>
</feature>
<feature type="transmembrane region" description="Helical" evidence="5">
    <location>
        <begin position="259"/>
        <end position="276"/>
    </location>
</feature>
<accession>A0A3M2I0A8</accession>
<dbReference type="PANTHER" id="PTHR23546">
    <property type="entry name" value="TRANSPORT PROTEIN"/>
    <property type="match status" value="1"/>
</dbReference>
<dbReference type="Proteomes" id="UP000275012">
    <property type="component" value="Unassembled WGS sequence"/>
</dbReference>
<dbReference type="EMBL" id="RFLY01000005">
    <property type="protein sequence ID" value="RMH93593.1"/>
    <property type="molecule type" value="Genomic_DNA"/>
</dbReference>
<feature type="transmembrane region" description="Helical" evidence="5">
    <location>
        <begin position="12"/>
        <end position="34"/>
    </location>
</feature>
<dbReference type="SUPFAM" id="SSF103473">
    <property type="entry name" value="MFS general substrate transporter"/>
    <property type="match status" value="1"/>
</dbReference>
<evidence type="ECO:0000313" key="7">
    <source>
        <dbReference type="EMBL" id="RMH93593.1"/>
    </source>
</evidence>
<evidence type="ECO:0000256" key="2">
    <source>
        <dbReference type="ARBA" id="ARBA00022692"/>
    </source>
</evidence>
<feature type="transmembrane region" description="Helical" evidence="5">
    <location>
        <begin position="348"/>
        <end position="368"/>
    </location>
</feature>
<dbReference type="InterPro" id="IPR020846">
    <property type="entry name" value="MFS_dom"/>
</dbReference>
<keyword evidence="4 5" id="KW-0472">Membrane</keyword>
<gene>
    <name evidence="7" type="ORF">EBB59_04960</name>
</gene>
<evidence type="ECO:0000256" key="4">
    <source>
        <dbReference type="ARBA" id="ARBA00023136"/>
    </source>
</evidence>
<evidence type="ECO:0000256" key="5">
    <source>
        <dbReference type="SAM" id="Phobius"/>
    </source>
</evidence>
<feature type="transmembrane region" description="Helical" evidence="5">
    <location>
        <begin position="46"/>
        <end position="66"/>
    </location>
</feature>
<evidence type="ECO:0000313" key="8">
    <source>
        <dbReference type="Proteomes" id="UP000275012"/>
    </source>
</evidence>
<comment type="caution">
    <text evidence="7">The sequence shown here is derived from an EMBL/GenBank/DDBJ whole genome shotgun (WGS) entry which is preliminary data.</text>
</comment>
<feature type="transmembrane region" description="Helical" evidence="5">
    <location>
        <begin position="288"/>
        <end position="308"/>
    </location>
</feature>
<feature type="transmembrane region" description="Helical" evidence="5">
    <location>
        <begin position="154"/>
        <end position="173"/>
    </location>
</feature>
<dbReference type="InterPro" id="IPR001958">
    <property type="entry name" value="Tet-R_TetA/multi-R_MdtG-like"/>
</dbReference>
<evidence type="ECO:0000259" key="6">
    <source>
        <dbReference type="PROSITE" id="PS50850"/>
    </source>
</evidence>
<keyword evidence="8" id="KW-1185">Reference proteome</keyword>
<proteinExistence type="predicted"/>
<name>A0A3M2I0A8_9GAMM</name>
<dbReference type="GO" id="GO:0022857">
    <property type="term" value="F:transmembrane transporter activity"/>
    <property type="evidence" value="ECO:0007669"/>
    <property type="project" value="InterPro"/>
</dbReference>
<feature type="transmembrane region" description="Helical" evidence="5">
    <location>
        <begin position="314"/>
        <end position="336"/>
    </location>
</feature>
<sequence>MSEETPHMPRLTRWMLLVGLATVGAGQSVIFAVLPPLGRQIGMADYQIALIFTLAALAFMLSAPYWGRKSDQWGRRRIILLGFLGYAISTALFGVFGDLGRAGILGAFATFVLMTLARLCYALFSSGVFPATQAAIAEAAGPEKRSAAMASIQAAYGIGMIGGPGIAALLVTLAITLPLYAAAAICAIAALVVSRVMPAGGHVARPPQGHLRPTDARLVFLLGIGLLYFIALSGLQQIAAFRYQDLFQLSSAQAASRTGIGFLFCALATLLTQLLIVTRIRLTPATQIALGCALGAAAFLPMATNVSIWQMHALFALTGMSIGFLAPGFNSAVTLAVSPAELGSASGLAVSTQAGGYVIGPLLASLLYQTRPSLPFVISGVVLTGLLLAVLSRRHRLPSPPTATDDNAESR</sequence>
<dbReference type="PROSITE" id="PS50850">
    <property type="entry name" value="MFS"/>
    <property type="match status" value="1"/>
</dbReference>
<feature type="transmembrane region" description="Helical" evidence="5">
    <location>
        <begin position="78"/>
        <end position="96"/>
    </location>
</feature>
<dbReference type="InterPro" id="IPR011701">
    <property type="entry name" value="MFS"/>
</dbReference>
<dbReference type="GO" id="GO:0016020">
    <property type="term" value="C:membrane"/>
    <property type="evidence" value="ECO:0007669"/>
    <property type="project" value="UniProtKB-SubCell"/>
</dbReference>
<protein>
    <submittedName>
        <fullName evidence="7">MFS transporter</fullName>
    </submittedName>
</protein>